<organism evidence="1 2">
    <name type="scientific">Flagellimonas okinawensis</name>
    <dbReference type="NCBI Taxonomy" id="3031324"/>
    <lineage>
        <taxon>Bacteria</taxon>
        <taxon>Pseudomonadati</taxon>
        <taxon>Bacteroidota</taxon>
        <taxon>Flavobacteriia</taxon>
        <taxon>Flavobacteriales</taxon>
        <taxon>Flavobacteriaceae</taxon>
        <taxon>Flagellimonas</taxon>
    </lineage>
</organism>
<keyword evidence="2" id="KW-1185">Reference proteome</keyword>
<gene>
    <name evidence="1" type="ORF">PY091_06855</name>
</gene>
<name>A0ABT5XM11_9FLAO</name>
<evidence type="ECO:0000313" key="1">
    <source>
        <dbReference type="EMBL" id="MDF0706928.1"/>
    </source>
</evidence>
<dbReference type="RefSeq" id="WP_275648965.1">
    <property type="nucleotide sequence ID" value="NZ_JARFVA010000002.1"/>
</dbReference>
<evidence type="ECO:0000313" key="2">
    <source>
        <dbReference type="Proteomes" id="UP001217083"/>
    </source>
</evidence>
<proteinExistence type="predicted"/>
<reference evidence="1 2" key="1">
    <citation type="submission" date="2023-03" db="EMBL/GenBank/DDBJ databases">
        <title>Muricauda XX sp. nov. and Muricauda XXX sp. nov., two novel species isolated from Okinawa Trough.</title>
        <authorList>
            <person name="Cao W."/>
            <person name="Deng X."/>
        </authorList>
    </citation>
    <scope>NUCLEOTIDE SEQUENCE [LARGE SCALE GENOMIC DNA]</scope>
    <source>
        <strain evidence="1 2">81s02</strain>
    </source>
</reference>
<dbReference type="PROSITE" id="PS51257">
    <property type="entry name" value="PROKAR_LIPOPROTEIN"/>
    <property type="match status" value="1"/>
</dbReference>
<protein>
    <recommendedName>
        <fullName evidence="3">Lipoprotein</fullName>
    </recommendedName>
</protein>
<sequence length="84" mass="8999">MRKLVLTGMAAAAFLTACSKDDDKKCESCTSDLGNKFEICDNGNGTYDVTAAGEKETITEEELGGLTPKLVVELACESDIELEF</sequence>
<dbReference type="Proteomes" id="UP001217083">
    <property type="component" value="Unassembled WGS sequence"/>
</dbReference>
<evidence type="ECO:0008006" key="3">
    <source>
        <dbReference type="Google" id="ProtNLM"/>
    </source>
</evidence>
<dbReference type="EMBL" id="JARFVA010000002">
    <property type="protein sequence ID" value="MDF0706928.1"/>
    <property type="molecule type" value="Genomic_DNA"/>
</dbReference>
<accession>A0ABT5XM11</accession>
<comment type="caution">
    <text evidence="1">The sequence shown here is derived from an EMBL/GenBank/DDBJ whole genome shotgun (WGS) entry which is preliminary data.</text>
</comment>